<dbReference type="RefSeq" id="WP_290313473.1">
    <property type="nucleotide sequence ID" value="NZ_JAUFQC010000032.1"/>
</dbReference>
<dbReference type="InterPro" id="IPR003594">
    <property type="entry name" value="HATPase_dom"/>
</dbReference>
<evidence type="ECO:0000259" key="3">
    <source>
        <dbReference type="PROSITE" id="PS50109"/>
    </source>
</evidence>
<evidence type="ECO:0000313" key="4">
    <source>
        <dbReference type="EMBL" id="MDN3612725.1"/>
    </source>
</evidence>
<keyword evidence="4" id="KW-0418">Kinase</keyword>
<dbReference type="PANTHER" id="PTHR43065:SF42">
    <property type="entry name" value="TWO-COMPONENT SENSOR PPRA"/>
    <property type="match status" value="1"/>
</dbReference>
<comment type="caution">
    <text evidence="4">The sequence shown here is derived from an EMBL/GenBank/DDBJ whole genome shotgun (WGS) entry which is preliminary data.</text>
</comment>
<dbReference type="Proteomes" id="UP001238540">
    <property type="component" value="Unassembled WGS sequence"/>
</dbReference>
<comment type="catalytic activity">
    <reaction evidence="1">
        <text>ATP + protein L-histidine = ADP + protein N-phospho-L-histidine.</text>
        <dbReference type="EC" id="2.7.13.3"/>
    </reaction>
</comment>
<accession>A0ABT8C3D3</accession>
<dbReference type="GO" id="GO:0016301">
    <property type="term" value="F:kinase activity"/>
    <property type="evidence" value="ECO:0007669"/>
    <property type="project" value="UniProtKB-KW"/>
</dbReference>
<keyword evidence="5" id="KW-1185">Reference proteome</keyword>
<dbReference type="Gene3D" id="3.30.565.10">
    <property type="entry name" value="Histidine kinase-like ATPase, C-terminal domain"/>
    <property type="match status" value="1"/>
</dbReference>
<evidence type="ECO:0000256" key="1">
    <source>
        <dbReference type="ARBA" id="ARBA00000085"/>
    </source>
</evidence>
<sequence>MLKSNLDRATTLVRDFKRTAVDQISEDRVEFNIQQVLRSLLISLSIETSKIPVTPTLTGDDTLMMDSFPGVLSQAMSNLILNSLRHAFEHSDILPQISISYRKVEHSIIIEYADNGSGVEPALHNKIFEPFYTTIRGMGGSGLGLNLVYNLVKKKLQGELAFNSNIQQGVRFTLTLPQHLQETTDT</sequence>
<dbReference type="PANTHER" id="PTHR43065">
    <property type="entry name" value="SENSOR HISTIDINE KINASE"/>
    <property type="match status" value="1"/>
</dbReference>
<evidence type="ECO:0000313" key="5">
    <source>
        <dbReference type="Proteomes" id="UP001238540"/>
    </source>
</evidence>
<keyword evidence="4" id="KW-0808">Transferase</keyword>
<dbReference type="CDD" id="cd00075">
    <property type="entry name" value="HATPase"/>
    <property type="match status" value="1"/>
</dbReference>
<organism evidence="4 5">
    <name type="scientific">Vibrio ostreicida</name>
    <dbReference type="NCBI Taxonomy" id="526588"/>
    <lineage>
        <taxon>Bacteria</taxon>
        <taxon>Pseudomonadati</taxon>
        <taxon>Pseudomonadota</taxon>
        <taxon>Gammaproteobacteria</taxon>
        <taxon>Vibrionales</taxon>
        <taxon>Vibrionaceae</taxon>
        <taxon>Vibrio</taxon>
    </lineage>
</organism>
<dbReference type="SUPFAM" id="SSF55874">
    <property type="entry name" value="ATPase domain of HSP90 chaperone/DNA topoisomerase II/histidine kinase"/>
    <property type="match status" value="1"/>
</dbReference>
<proteinExistence type="predicted"/>
<feature type="domain" description="Histidine kinase" evidence="3">
    <location>
        <begin position="1"/>
        <end position="180"/>
    </location>
</feature>
<dbReference type="InterPro" id="IPR005467">
    <property type="entry name" value="His_kinase_dom"/>
</dbReference>
<dbReference type="EC" id="2.7.13.3" evidence="2"/>
<protein>
    <recommendedName>
        <fullName evidence="2">histidine kinase</fullName>
        <ecNumber evidence="2">2.7.13.3</ecNumber>
    </recommendedName>
</protein>
<reference evidence="5" key="1">
    <citation type="journal article" date="2019" name="Int. J. Syst. Evol. Microbiol.">
        <title>The Global Catalogue of Microorganisms (GCM) 10K type strain sequencing project: providing services to taxonomists for standard genome sequencing and annotation.</title>
        <authorList>
            <consortium name="The Broad Institute Genomics Platform"/>
            <consortium name="The Broad Institute Genome Sequencing Center for Infectious Disease"/>
            <person name="Wu L."/>
            <person name="Ma J."/>
        </authorList>
    </citation>
    <scope>NUCLEOTIDE SEQUENCE [LARGE SCALE GENOMIC DNA]</scope>
    <source>
        <strain evidence="5">CECT 7398</strain>
    </source>
</reference>
<dbReference type="InterPro" id="IPR036890">
    <property type="entry name" value="HATPase_C_sf"/>
</dbReference>
<dbReference type="PROSITE" id="PS50109">
    <property type="entry name" value="HIS_KIN"/>
    <property type="match status" value="1"/>
</dbReference>
<dbReference type="PRINTS" id="PR00344">
    <property type="entry name" value="BCTRLSENSOR"/>
</dbReference>
<dbReference type="InterPro" id="IPR004358">
    <property type="entry name" value="Sig_transdc_His_kin-like_C"/>
</dbReference>
<evidence type="ECO:0000256" key="2">
    <source>
        <dbReference type="ARBA" id="ARBA00012438"/>
    </source>
</evidence>
<name>A0ABT8C3D3_9VIBR</name>
<gene>
    <name evidence="4" type="ORF">QWZ16_24480</name>
</gene>
<dbReference type="EMBL" id="JAUFQC010000032">
    <property type="protein sequence ID" value="MDN3612725.1"/>
    <property type="molecule type" value="Genomic_DNA"/>
</dbReference>
<dbReference type="SMART" id="SM00387">
    <property type="entry name" value="HATPase_c"/>
    <property type="match status" value="1"/>
</dbReference>
<dbReference type="Pfam" id="PF02518">
    <property type="entry name" value="HATPase_c"/>
    <property type="match status" value="1"/>
</dbReference>